<dbReference type="InterPro" id="IPR025870">
    <property type="entry name" value="Glyoxalase-like_dom"/>
</dbReference>
<dbReference type="InterPro" id="IPR029068">
    <property type="entry name" value="Glyas_Bleomycin-R_OHBP_Dase"/>
</dbReference>
<gene>
    <name evidence="2" type="ORF">Aco03nite_074710</name>
</gene>
<dbReference type="Pfam" id="PF13468">
    <property type="entry name" value="Glyoxalase_3"/>
    <property type="match status" value="1"/>
</dbReference>
<feature type="domain" description="Glyoxalase-like" evidence="1">
    <location>
        <begin position="6"/>
        <end position="203"/>
    </location>
</feature>
<protein>
    <recommendedName>
        <fullName evidence="1">Glyoxalase-like domain-containing protein</fullName>
    </recommendedName>
</protein>
<comment type="caution">
    <text evidence="2">The sequence shown here is derived from an EMBL/GenBank/DDBJ whole genome shotgun (WGS) entry which is preliminary data.</text>
</comment>
<reference evidence="2 3" key="1">
    <citation type="submission" date="2021-01" db="EMBL/GenBank/DDBJ databases">
        <title>Whole genome shotgun sequence of Actinoplanes couchii NBRC 106145.</title>
        <authorList>
            <person name="Komaki H."/>
            <person name="Tamura T."/>
        </authorList>
    </citation>
    <scope>NUCLEOTIDE SEQUENCE [LARGE SCALE GENOMIC DNA]</scope>
    <source>
        <strain evidence="2 3">NBRC 106145</strain>
    </source>
</reference>
<evidence type="ECO:0000259" key="1">
    <source>
        <dbReference type="Pfam" id="PF13468"/>
    </source>
</evidence>
<organism evidence="2 3">
    <name type="scientific">Actinoplanes couchii</name>
    <dbReference type="NCBI Taxonomy" id="403638"/>
    <lineage>
        <taxon>Bacteria</taxon>
        <taxon>Bacillati</taxon>
        <taxon>Actinomycetota</taxon>
        <taxon>Actinomycetes</taxon>
        <taxon>Micromonosporales</taxon>
        <taxon>Micromonosporaceae</taxon>
        <taxon>Actinoplanes</taxon>
    </lineage>
</organism>
<evidence type="ECO:0000313" key="3">
    <source>
        <dbReference type="Proteomes" id="UP000612282"/>
    </source>
</evidence>
<dbReference type="SUPFAM" id="SSF54593">
    <property type="entry name" value="Glyoxalase/Bleomycin resistance protein/Dihydroxybiphenyl dioxygenase"/>
    <property type="match status" value="1"/>
</dbReference>
<proteinExistence type="predicted"/>
<dbReference type="Proteomes" id="UP000612282">
    <property type="component" value="Unassembled WGS sequence"/>
</dbReference>
<keyword evidence="3" id="KW-1185">Reference proteome</keyword>
<accession>A0ABQ3XKP0</accession>
<name>A0ABQ3XKP0_9ACTN</name>
<sequence>MVGDRLHHVGIVVHDLAAATETYRRLGFTVAAATYPALPREPGAPARPIGAANAHIYLGRNFVELVTVVDEDQPLPAGAELLPIVVPDDRLPGMLAGIRGAAARLTGLLDRGEGVHIVIFDSADIDRSAAELDAAGIVHSGVQAVQRPIETADGTRMVPAHYLEILGAGPARIGIAQNSAAEQPVQPVHANGAVELIDCTLPSPDGEHRPAVSLVTGERLAFTGFTLAVRDITVTEDHLRSAGIPFARTPDTLTVPADQAFGATITFRR</sequence>
<dbReference type="Gene3D" id="3.10.180.10">
    <property type="entry name" value="2,3-Dihydroxybiphenyl 1,2-Dioxygenase, domain 1"/>
    <property type="match status" value="1"/>
</dbReference>
<evidence type="ECO:0000313" key="2">
    <source>
        <dbReference type="EMBL" id="GID59067.1"/>
    </source>
</evidence>
<dbReference type="EMBL" id="BOMG01000094">
    <property type="protein sequence ID" value="GID59067.1"/>
    <property type="molecule type" value="Genomic_DNA"/>
</dbReference>